<gene>
    <name evidence="3" type="ORF">SAMN04488505_10368</name>
</gene>
<dbReference type="SUPFAM" id="SSF55874">
    <property type="entry name" value="ATPase domain of HSP90 chaperone/DNA topoisomerase II/histidine kinase"/>
    <property type="match status" value="1"/>
</dbReference>
<dbReference type="STRING" id="573321.SAMN04488505_10368"/>
<dbReference type="Pfam" id="PF06580">
    <property type="entry name" value="His_kinase"/>
    <property type="match status" value="1"/>
</dbReference>
<dbReference type="InterPro" id="IPR036890">
    <property type="entry name" value="HATPase_C_sf"/>
</dbReference>
<dbReference type="SUPFAM" id="SSF63829">
    <property type="entry name" value="Calcium-dependent phosphotriesterase"/>
    <property type="match status" value="2"/>
</dbReference>
<keyword evidence="4" id="KW-1185">Reference proteome</keyword>
<keyword evidence="1" id="KW-1133">Transmembrane helix</keyword>
<dbReference type="InterPro" id="IPR011110">
    <property type="entry name" value="Reg_prop"/>
</dbReference>
<feature type="domain" description="Signal transduction histidine kinase internal region" evidence="2">
    <location>
        <begin position="790"/>
        <end position="868"/>
    </location>
</feature>
<dbReference type="InterPro" id="IPR015943">
    <property type="entry name" value="WD40/YVTN_repeat-like_dom_sf"/>
</dbReference>
<dbReference type="PANTHER" id="PTHR34220">
    <property type="entry name" value="SENSOR HISTIDINE KINASE YPDA"/>
    <property type="match status" value="1"/>
</dbReference>
<dbReference type="InterPro" id="IPR050640">
    <property type="entry name" value="Bact_2-comp_sensor_kinase"/>
</dbReference>
<sequence>MNSQKSEGRRYHTTLEGTRRARTILLLLLSVLCTGKYVLAQGLIIRNYNVKEGLANATVYTAVQDRDGFIWFATPTGVSKFDGKRFRNYSKKDGLTDNDVIKLVPDTRGRVWFFTLNGKPSYYGNYTIHTESNDSSLIFNNYGHYMQHAFEDSVNMVWFQNSDNRVSLYDNKKIEYKYKRLPTNLFYFLWHNDLFRPLEPYFHVSYVKDDDFGKDQKSFPISPYPLDDETFVARIRGNPVLILKNTVYSYTPKEVICFFNGHDWGITDEITSLCLDNDNLWVGTQRALFYLKDFFRGARNVTKLLDNHYITGLLKDRDGNIWITTFGDGVYNIPYKNFYFNYLDNTNGLYSHSIFSILRDKKTGMLLVGQNAGVLSAGVLNTRDASRRFRQYTLDTSSGRNSILCILPYKNDEVLIGADNGLYTFNTTRQKTALLMPLKNLKDVDISASGKVRVAAKDQITLLDGYTIPWQESQPLITSIACSGDTAYYLGTNNGLYYATDTRRNLHLAPVDGELQKQSIKDLKWVDGYLWVGTSDQGIYAVRNNKVEKHITSADNLASDICQQLYYDGIGRLYVSTNRGVSVIDIKKQTIIRNITSNDGLMSDDTRGVYYQQGMLYIATSNGLCYFNDHNMPVDTIPPTVYLSAIRYSDTTYLPRNNFVHLYKRKTSFEVEFGAIAFDLPDLVEYQYNFSSDTASGWTTTMSNIIPFPDLQPGDYKLLLRARKYKSDWSQPVTISVSILPQWYQQWWARGILILIGMLGVLAILRYIVRRIKLAEKRKTEYNRRIAELEAKALTNQMNPHFIFNSLNSVQHLILEKEEKQALNFLADFATLMRQMLNNSRKSYISMEEEIAFLTRYLELEKIRFAHSFTYHFGIEPELKDYTVYIPPMIIQPIVENAIKHGLAPKNSAGHLEIRLEMVDDLLYCAVDDDGIGWEHSNSIKTGRLVKHESTALSVIKERLQIIKSFNGSVGKLEIIDKFKSGFGNKEGTLVEILIPIVKML</sequence>
<proteinExistence type="predicted"/>
<organism evidence="3 4">
    <name type="scientific">Chitinophaga rupis</name>
    <dbReference type="NCBI Taxonomy" id="573321"/>
    <lineage>
        <taxon>Bacteria</taxon>
        <taxon>Pseudomonadati</taxon>
        <taxon>Bacteroidota</taxon>
        <taxon>Chitinophagia</taxon>
        <taxon>Chitinophagales</taxon>
        <taxon>Chitinophagaceae</taxon>
        <taxon>Chitinophaga</taxon>
    </lineage>
</organism>
<evidence type="ECO:0000256" key="1">
    <source>
        <dbReference type="SAM" id="Phobius"/>
    </source>
</evidence>
<dbReference type="Gene3D" id="2.130.10.10">
    <property type="entry name" value="YVTN repeat-like/Quinoprotein amine dehydrogenase"/>
    <property type="match status" value="2"/>
</dbReference>
<dbReference type="EMBL" id="FOBB01000003">
    <property type="protein sequence ID" value="SEL98906.1"/>
    <property type="molecule type" value="Genomic_DNA"/>
</dbReference>
<reference evidence="3 4" key="1">
    <citation type="submission" date="2016-10" db="EMBL/GenBank/DDBJ databases">
        <authorList>
            <person name="de Groot N.N."/>
        </authorList>
    </citation>
    <scope>NUCLEOTIDE SEQUENCE [LARGE SCALE GENOMIC DNA]</scope>
    <source>
        <strain evidence="3 4">DSM 21039</strain>
    </source>
</reference>
<dbReference type="OrthoDB" id="9809670at2"/>
<dbReference type="InterPro" id="IPR013783">
    <property type="entry name" value="Ig-like_fold"/>
</dbReference>
<dbReference type="Proteomes" id="UP000198984">
    <property type="component" value="Unassembled WGS sequence"/>
</dbReference>
<dbReference type="Gene3D" id="2.60.40.10">
    <property type="entry name" value="Immunoglobulins"/>
    <property type="match status" value="1"/>
</dbReference>
<dbReference type="RefSeq" id="WP_089912195.1">
    <property type="nucleotide sequence ID" value="NZ_FOBB01000003.1"/>
</dbReference>
<dbReference type="PANTHER" id="PTHR34220:SF7">
    <property type="entry name" value="SENSOR HISTIDINE KINASE YPDA"/>
    <property type="match status" value="1"/>
</dbReference>
<name>A0A1H7UQ09_9BACT</name>
<protein>
    <submittedName>
        <fullName evidence="3">Two component regulator propeller</fullName>
    </submittedName>
</protein>
<keyword evidence="1" id="KW-0472">Membrane</keyword>
<dbReference type="GO" id="GO:0016020">
    <property type="term" value="C:membrane"/>
    <property type="evidence" value="ECO:0007669"/>
    <property type="project" value="InterPro"/>
</dbReference>
<dbReference type="Pfam" id="PF07494">
    <property type="entry name" value="Reg_prop"/>
    <property type="match status" value="2"/>
</dbReference>
<evidence type="ECO:0000313" key="4">
    <source>
        <dbReference type="Proteomes" id="UP000198984"/>
    </source>
</evidence>
<dbReference type="InterPro" id="IPR010559">
    <property type="entry name" value="Sig_transdc_His_kin_internal"/>
</dbReference>
<dbReference type="Gene3D" id="3.30.565.10">
    <property type="entry name" value="Histidine kinase-like ATPase, C-terminal domain"/>
    <property type="match status" value="1"/>
</dbReference>
<keyword evidence="1" id="KW-0812">Transmembrane</keyword>
<feature type="transmembrane region" description="Helical" evidence="1">
    <location>
        <begin position="747"/>
        <end position="769"/>
    </location>
</feature>
<dbReference type="GO" id="GO:0000155">
    <property type="term" value="F:phosphorelay sensor kinase activity"/>
    <property type="evidence" value="ECO:0007669"/>
    <property type="project" value="InterPro"/>
</dbReference>
<accession>A0A1H7UQ09</accession>
<evidence type="ECO:0000259" key="2">
    <source>
        <dbReference type="Pfam" id="PF06580"/>
    </source>
</evidence>
<evidence type="ECO:0000313" key="3">
    <source>
        <dbReference type="EMBL" id="SEL98906.1"/>
    </source>
</evidence>
<dbReference type="AlphaFoldDB" id="A0A1H7UQ09"/>